<keyword evidence="5" id="KW-1185">Reference proteome</keyword>
<dbReference type="PANTHER" id="PTHR23028">
    <property type="entry name" value="ACETYLTRANSFERASE"/>
    <property type="match status" value="1"/>
</dbReference>
<dbReference type="InterPro" id="IPR002656">
    <property type="entry name" value="Acyl_transf_3_dom"/>
</dbReference>
<dbReference type="GO" id="GO:0009103">
    <property type="term" value="P:lipopolysaccharide biosynthetic process"/>
    <property type="evidence" value="ECO:0007669"/>
    <property type="project" value="TreeGrafter"/>
</dbReference>
<proteinExistence type="predicted"/>
<dbReference type="GO" id="GO:0016747">
    <property type="term" value="F:acyltransferase activity, transferring groups other than amino-acyl groups"/>
    <property type="evidence" value="ECO:0007669"/>
    <property type="project" value="InterPro"/>
</dbReference>
<dbReference type="EMBL" id="SDWV01000010">
    <property type="protein sequence ID" value="RYC10853.1"/>
    <property type="molecule type" value="Genomic_DNA"/>
</dbReference>
<evidence type="ECO:0000313" key="4">
    <source>
        <dbReference type="EMBL" id="RYC10853.1"/>
    </source>
</evidence>
<evidence type="ECO:0000256" key="1">
    <source>
        <dbReference type="SAM" id="MobiDB-lite"/>
    </source>
</evidence>
<feature type="transmembrane region" description="Helical" evidence="2">
    <location>
        <begin position="333"/>
        <end position="355"/>
    </location>
</feature>
<comment type="caution">
    <text evidence="4">The sequence shown here is derived from an EMBL/GenBank/DDBJ whole genome shotgun (WGS) entry which is preliminary data.</text>
</comment>
<name>A0A4Q2SYW3_9ACTN</name>
<keyword evidence="2" id="KW-1133">Transmembrane helix</keyword>
<feature type="transmembrane region" description="Helical" evidence="2">
    <location>
        <begin position="436"/>
        <end position="456"/>
    </location>
</feature>
<feature type="transmembrane region" description="Helical" evidence="2">
    <location>
        <begin position="405"/>
        <end position="424"/>
    </location>
</feature>
<dbReference type="GO" id="GO:0016020">
    <property type="term" value="C:membrane"/>
    <property type="evidence" value="ECO:0007669"/>
    <property type="project" value="TreeGrafter"/>
</dbReference>
<keyword evidence="2" id="KW-0812">Transmembrane</keyword>
<keyword evidence="4" id="KW-0012">Acyltransferase</keyword>
<protein>
    <submittedName>
        <fullName evidence="4">Acyltransferase</fullName>
    </submittedName>
</protein>
<evidence type="ECO:0000313" key="5">
    <source>
        <dbReference type="Proteomes" id="UP000291101"/>
    </source>
</evidence>
<keyword evidence="2" id="KW-0472">Membrane</keyword>
<dbReference type="Proteomes" id="UP000291101">
    <property type="component" value="Unassembled WGS sequence"/>
</dbReference>
<feature type="transmembrane region" description="Helical" evidence="2">
    <location>
        <begin position="367"/>
        <end position="385"/>
    </location>
</feature>
<feature type="compositionally biased region" description="Basic residues" evidence="1">
    <location>
        <begin position="46"/>
        <end position="59"/>
    </location>
</feature>
<feature type="transmembrane region" description="Helical" evidence="2">
    <location>
        <begin position="224"/>
        <end position="245"/>
    </location>
</feature>
<keyword evidence="4" id="KW-0808">Transferase</keyword>
<evidence type="ECO:0000256" key="2">
    <source>
        <dbReference type="SAM" id="Phobius"/>
    </source>
</evidence>
<feature type="transmembrane region" description="Helical" evidence="2">
    <location>
        <begin position="135"/>
        <end position="153"/>
    </location>
</feature>
<reference evidence="4 5" key="1">
    <citation type="submission" date="2019-01" db="EMBL/GenBank/DDBJ databases">
        <title>Novel species of Nocardioides.</title>
        <authorList>
            <person name="Liu Q."/>
            <person name="X Y.-H."/>
        </authorList>
    </citation>
    <scope>NUCLEOTIDE SEQUENCE [LARGE SCALE GENOMIC DNA]</scope>
    <source>
        <strain evidence="4 5">HLT2-9</strain>
    </source>
</reference>
<feature type="compositionally biased region" description="Basic and acidic residues" evidence="1">
    <location>
        <begin position="1"/>
        <end position="12"/>
    </location>
</feature>
<sequence>MVDRDRLPGERGRRGHRDVRRHGGRGPGHRGPAPVHRAGRGTDRRGRPRHRGLRPRLVRRQGGSGKGAGVGRDELVRTAPSVSGVGGRAFTPVFAVLDPLRAVGALAVVVTHATFWTGDYVRHGVLGSVLARLDVGVAIFFVLSGFLLSHHYLSRAWNREPAEPTGRYFWKRFLRIYPAYVVAVLLAMVFIEDNSDATFTDWATVLLMGDIYATDTYRPGLTQMWSLATEVSFYLALPVLMLLATGRSGARPRTRRVLSVVGAMCAVNVLWTLALQQRVQDGLATGVPGNWLPSYLLWFGAGIALAWAHLLHQNGRAGAVTQALASLGRSPGVCWTLALGLLVVAATPLGGPTMLAPPTEAEALTKQVLYAAIGAVLVTSGAFNAPDSRYTHLMSRPLLRHLGHISYSVFCLHLVVLHFVMWVTPYELFVGTNGPQVVGLTLLITLPLAELLYRFVELPAMRLRSLGRAAEDTTRTIASSTAS</sequence>
<feature type="region of interest" description="Disordered" evidence="1">
    <location>
        <begin position="1"/>
        <end position="74"/>
    </location>
</feature>
<feature type="transmembrane region" description="Helical" evidence="2">
    <location>
        <begin position="257"/>
        <end position="275"/>
    </location>
</feature>
<feature type="transmembrane region" description="Helical" evidence="2">
    <location>
        <begin position="295"/>
        <end position="312"/>
    </location>
</feature>
<organism evidence="4 5">
    <name type="scientific">Nocardioides zhouii</name>
    <dbReference type="NCBI Taxonomy" id="1168729"/>
    <lineage>
        <taxon>Bacteria</taxon>
        <taxon>Bacillati</taxon>
        <taxon>Actinomycetota</taxon>
        <taxon>Actinomycetes</taxon>
        <taxon>Propionibacteriales</taxon>
        <taxon>Nocardioidaceae</taxon>
        <taxon>Nocardioides</taxon>
    </lineage>
</organism>
<feature type="transmembrane region" description="Helical" evidence="2">
    <location>
        <begin position="174"/>
        <end position="191"/>
    </location>
</feature>
<dbReference type="OrthoDB" id="5242306at2"/>
<dbReference type="InterPro" id="IPR050879">
    <property type="entry name" value="Acyltransferase_3"/>
</dbReference>
<dbReference type="AlphaFoldDB" id="A0A4Q2SYW3"/>
<dbReference type="PANTHER" id="PTHR23028:SF53">
    <property type="entry name" value="ACYL_TRANSF_3 DOMAIN-CONTAINING PROTEIN"/>
    <property type="match status" value="1"/>
</dbReference>
<feature type="compositionally biased region" description="Basic residues" evidence="1">
    <location>
        <begin position="13"/>
        <end position="28"/>
    </location>
</feature>
<feature type="domain" description="Acyltransferase 3" evidence="3">
    <location>
        <begin position="97"/>
        <end position="451"/>
    </location>
</feature>
<feature type="transmembrane region" description="Helical" evidence="2">
    <location>
        <begin position="93"/>
        <end position="115"/>
    </location>
</feature>
<accession>A0A4Q2SYW3</accession>
<dbReference type="Pfam" id="PF01757">
    <property type="entry name" value="Acyl_transf_3"/>
    <property type="match status" value="1"/>
</dbReference>
<evidence type="ECO:0000259" key="3">
    <source>
        <dbReference type="Pfam" id="PF01757"/>
    </source>
</evidence>
<gene>
    <name evidence="4" type="ORF">EUA94_11650</name>
</gene>